<dbReference type="EMBL" id="JAKOGI010002804">
    <property type="protein sequence ID" value="KAJ8421294.1"/>
    <property type="molecule type" value="Genomic_DNA"/>
</dbReference>
<dbReference type="PANTHER" id="PTHR44259">
    <property type="entry name" value="OS07G0183000 PROTEIN-RELATED"/>
    <property type="match status" value="1"/>
</dbReference>
<evidence type="ECO:0000313" key="3">
    <source>
        <dbReference type="Proteomes" id="UP001153076"/>
    </source>
</evidence>
<keyword evidence="3" id="KW-1185">Reference proteome</keyword>
<organism evidence="2 3">
    <name type="scientific">Carnegiea gigantea</name>
    <dbReference type="NCBI Taxonomy" id="171969"/>
    <lineage>
        <taxon>Eukaryota</taxon>
        <taxon>Viridiplantae</taxon>
        <taxon>Streptophyta</taxon>
        <taxon>Embryophyta</taxon>
        <taxon>Tracheophyta</taxon>
        <taxon>Spermatophyta</taxon>
        <taxon>Magnoliopsida</taxon>
        <taxon>eudicotyledons</taxon>
        <taxon>Gunneridae</taxon>
        <taxon>Pentapetalae</taxon>
        <taxon>Caryophyllales</taxon>
        <taxon>Cactineae</taxon>
        <taxon>Cactaceae</taxon>
        <taxon>Cactoideae</taxon>
        <taxon>Echinocereeae</taxon>
        <taxon>Carnegiea</taxon>
    </lineage>
</organism>
<sequence length="402" mass="44553">MADDYEADWSQIPPDLLASIAKNLKIYGDYVRLRSVCVNWRSWLPPAPPHRLPCQLPWLLLPPLPPTATFHCNPRHLRHQGSLRSFYDLLNGKINSLNLPEASYPRRICGSSHGWLALVGDTPEIFCQNPLTTTKVFLAPLSTLPSVVSFSFSNVGREYSVRDPTSGEIYAVDLRQMRDFSVRKVILSHSPTNGSSFIALGIISSNLTATSELVFCKSGENSWKSVPGLGSGSGFYTEDVIYCEPEGQFYAVNKVGDVAVFNLSTSDSLVIIRTADTIQGDLPYLVKSGEELLLVSRSLGAEADIVAYCEVYETIGFNVYRFRDVGDGRAYWDKVMELGDRILFIGENSSLALWASDFPGSKGNCIYFTDDHSKSNDVGILDLADNCIEPLPWTNWLQALSD</sequence>
<dbReference type="Proteomes" id="UP001153076">
    <property type="component" value="Unassembled WGS sequence"/>
</dbReference>
<dbReference type="Pfam" id="PF03478">
    <property type="entry name" value="Beta-prop_KIB1-4"/>
    <property type="match status" value="1"/>
</dbReference>
<dbReference type="InterPro" id="IPR005174">
    <property type="entry name" value="KIB1-4_b-propeller"/>
</dbReference>
<comment type="caution">
    <text evidence="2">The sequence shown here is derived from an EMBL/GenBank/DDBJ whole genome shotgun (WGS) entry which is preliminary data.</text>
</comment>
<name>A0A9Q1JGG6_9CARY</name>
<evidence type="ECO:0000259" key="1">
    <source>
        <dbReference type="Pfam" id="PF03478"/>
    </source>
</evidence>
<accession>A0A9Q1JGG6</accession>
<dbReference type="PANTHER" id="PTHR44259:SF114">
    <property type="entry name" value="OS06G0707300 PROTEIN"/>
    <property type="match status" value="1"/>
</dbReference>
<dbReference type="AlphaFoldDB" id="A0A9Q1JGG6"/>
<reference evidence="2" key="1">
    <citation type="submission" date="2022-04" db="EMBL/GenBank/DDBJ databases">
        <title>Carnegiea gigantea Genome sequencing and assembly v2.</title>
        <authorList>
            <person name="Copetti D."/>
            <person name="Sanderson M.J."/>
            <person name="Burquez A."/>
            <person name="Wojciechowski M.F."/>
        </authorList>
    </citation>
    <scope>NUCLEOTIDE SEQUENCE</scope>
    <source>
        <strain evidence="2">SGP5-SGP5p</strain>
        <tissue evidence="2">Aerial part</tissue>
    </source>
</reference>
<proteinExistence type="predicted"/>
<gene>
    <name evidence="2" type="ORF">Cgig2_013661</name>
</gene>
<dbReference type="InterPro" id="IPR050942">
    <property type="entry name" value="F-box_BR-signaling"/>
</dbReference>
<protein>
    <recommendedName>
        <fullName evidence="1">KIB1-4 beta-propeller domain-containing protein</fullName>
    </recommendedName>
</protein>
<evidence type="ECO:0000313" key="2">
    <source>
        <dbReference type="EMBL" id="KAJ8421294.1"/>
    </source>
</evidence>
<dbReference type="OrthoDB" id="600964at2759"/>
<feature type="domain" description="KIB1-4 beta-propeller" evidence="1">
    <location>
        <begin position="86"/>
        <end position="380"/>
    </location>
</feature>